<reference evidence="3" key="1">
    <citation type="submission" date="2017-08" db="EMBL/GenBank/DDBJ databases">
        <authorList>
            <person name="Imhoff J.F."/>
            <person name="Rahn T."/>
            <person name="Kuenzel S."/>
            <person name="Neulinger S.C."/>
        </authorList>
    </citation>
    <scope>NUCLEOTIDE SEQUENCE</scope>
    <source>
        <strain evidence="3">IM 151</strain>
    </source>
</reference>
<evidence type="ECO:0000259" key="2">
    <source>
        <dbReference type="PROSITE" id="PS50943"/>
    </source>
</evidence>
<feature type="domain" description="HTH cro/C1-type" evidence="2">
    <location>
        <begin position="29"/>
        <end position="74"/>
    </location>
</feature>
<dbReference type="InterPro" id="IPR010982">
    <property type="entry name" value="Lambda_DNA-bd_dom_sf"/>
</dbReference>
<evidence type="ECO:0000313" key="4">
    <source>
        <dbReference type="Proteomes" id="UP001041814"/>
    </source>
</evidence>
<proteinExistence type="predicted"/>
<name>A0ABS1DZ15_RUBGE</name>
<dbReference type="InterPro" id="IPR013430">
    <property type="entry name" value="Toxin_antidote_HigA"/>
</dbReference>
<dbReference type="PANTHER" id="PTHR36924">
    <property type="entry name" value="ANTITOXIN HIGA-1"/>
    <property type="match status" value="1"/>
</dbReference>
<dbReference type="Gene3D" id="1.10.260.40">
    <property type="entry name" value="lambda repressor-like DNA-binding domains"/>
    <property type="match status" value="1"/>
</dbReference>
<organism evidence="3 4">
    <name type="scientific">Rubrivivax gelatinosus</name>
    <name type="common">Rhodocyclus gelatinosus</name>
    <name type="synonym">Rhodopseudomonas gelatinosa</name>
    <dbReference type="NCBI Taxonomy" id="28068"/>
    <lineage>
        <taxon>Bacteria</taxon>
        <taxon>Pseudomonadati</taxon>
        <taxon>Pseudomonadota</taxon>
        <taxon>Betaproteobacteria</taxon>
        <taxon>Burkholderiales</taxon>
        <taxon>Sphaerotilaceae</taxon>
        <taxon>Rubrivivax</taxon>
    </lineage>
</organism>
<dbReference type="Pfam" id="PF01381">
    <property type="entry name" value="HTH_3"/>
    <property type="match status" value="1"/>
</dbReference>
<sequence length="97" mass="10752">MLSPAGVPTRAPVHPGRFLQRQVLGPLALSQSQAARVLGVSRRRLHEIVQGQRSMSPDTAIRCALAFGLPASHWLALQSRYDSFHAWKQMRRGLAAR</sequence>
<reference evidence="3" key="2">
    <citation type="journal article" date="2020" name="Microorganisms">
        <title>Osmotic Adaptation and Compatible Solute Biosynthesis of Phototrophic Bacteria as Revealed from Genome Analyses.</title>
        <authorList>
            <person name="Imhoff J.F."/>
            <person name="Rahn T."/>
            <person name="Kunzel S."/>
            <person name="Keller A."/>
            <person name="Neulinger S.C."/>
        </authorList>
    </citation>
    <scope>NUCLEOTIDE SEQUENCE</scope>
    <source>
        <strain evidence="3">IM 151</strain>
    </source>
</reference>
<evidence type="ECO:0000256" key="1">
    <source>
        <dbReference type="ARBA" id="ARBA00023125"/>
    </source>
</evidence>
<comment type="caution">
    <text evidence="3">The sequence shown here is derived from an EMBL/GenBank/DDBJ whole genome shotgun (WGS) entry which is preliminary data.</text>
</comment>
<evidence type="ECO:0000313" key="3">
    <source>
        <dbReference type="EMBL" id="MBK1714803.1"/>
    </source>
</evidence>
<dbReference type="SUPFAM" id="SSF47413">
    <property type="entry name" value="lambda repressor-like DNA-binding domains"/>
    <property type="match status" value="1"/>
</dbReference>
<dbReference type="EMBL" id="NRRU01000082">
    <property type="protein sequence ID" value="MBK1714803.1"/>
    <property type="molecule type" value="Genomic_DNA"/>
</dbReference>
<accession>A0ABS1DZ15</accession>
<dbReference type="PANTHER" id="PTHR36924:SF1">
    <property type="entry name" value="ANTITOXIN HIGA-1"/>
    <property type="match status" value="1"/>
</dbReference>
<keyword evidence="1" id="KW-0238">DNA-binding</keyword>
<dbReference type="Proteomes" id="UP001041814">
    <property type="component" value="Unassembled WGS sequence"/>
</dbReference>
<protein>
    <submittedName>
        <fullName evidence="3">Addiction module antidote protein, HigA family</fullName>
    </submittedName>
</protein>
<dbReference type="NCBIfam" id="TIGR02607">
    <property type="entry name" value="antidote_HigA"/>
    <property type="match status" value="1"/>
</dbReference>
<dbReference type="PROSITE" id="PS50943">
    <property type="entry name" value="HTH_CROC1"/>
    <property type="match status" value="1"/>
</dbReference>
<dbReference type="SMART" id="SM00530">
    <property type="entry name" value="HTH_XRE"/>
    <property type="match status" value="1"/>
</dbReference>
<dbReference type="InterPro" id="IPR001387">
    <property type="entry name" value="Cro/C1-type_HTH"/>
</dbReference>
<keyword evidence="4" id="KW-1185">Reference proteome</keyword>
<dbReference type="CDD" id="cd00093">
    <property type="entry name" value="HTH_XRE"/>
    <property type="match status" value="1"/>
</dbReference>
<gene>
    <name evidence="3" type="primary">higA</name>
    <name evidence="3" type="ORF">CKO43_18745</name>
</gene>